<dbReference type="Pfam" id="PF03184">
    <property type="entry name" value="DDE_1"/>
    <property type="match status" value="1"/>
</dbReference>
<dbReference type="GO" id="GO:0003676">
    <property type="term" value="F:nucleic acid binding"/>
    <property type="evidence" value="ECO:0007669"/>
    <property type="project" value="InterPro"/>
</dbReference>
<sequence length="258" mass="29493">MKLPFLLSILMGIPITQKGTTIWVKKTRSGWDKRMASLVLCVFADGFNRVPPLIIFHGKGNVYEKEKNLYHLGILVEFNEEAYMNEKLFYRYLQENIIPVLGGKPSLFTLDLCSAHKTESVLQLLHFNHIIPSLIPAGCTSLVQPLDVSINKPLKGMIRELTDEAILDCESVKHFEKWSVGQRRILTTNCIGDTWYQFCIEKKGLVESVFRKVGLSLPADGSRDNELDIKGFQGIEMGDWRMQENREQLVLEDTIFDD</sequence>
<proteinExistence type="predicted"/>
<dbReference type="AlphaFoldDB" id="A0A3N4JD21"/>
<keyword evidence="4" id="KW-1185">Reference proteome</keyword>
<feature type="non-terminal residue" evidence="3">
    <location>
        <position position="258"/>
    </location>
</feature>
<evidence type="ECO:0000313" key="3">
    <source>
        <dbReference type="EMBL" id="RPA96173.1"/>
    </source>
</evidence>
<dbReference type="EMBL" id="ML120417">
    <property type="protein sequence ID" value="RPA96173.1"/>
    <property type="molecule type" value="Genomic_DNA"/>
</dbReference>
<feature type="signal peptide" evidence="1">
    <location>
        <begin position="1"/>
        <end position="18"/>
    </location>
</feature>
<dbReference type="Proteomes" id="UP000276215">
    <property type="component" value="Unassembled WGS sequence"/>
</dbReference>
<accession>A0A3N4JD21</accession>
<feature type="domain" description="DDE-1" evidence="2">
    <location>
        <begin position="34"/>
        <end position="167"/>
    </location>
</feature>
<evidence type="ECO:0000313" key="4">
    <source>
        <dbReference type="Proteomes" id="UP000276215"/>
    </source>
</evidence>
<feature type="chain" id="PRO_5018270996" evidence="1">
    <location>
        <begin position="19"/>
        <end position="258"/>
    </location>
</feature>
<evidence type="ECO:0000259" key="2">
    <source>
        <dbReference type="Pfam" id="PF03184"/>
    </source>
</evidence>
<name>A0A3N4JD21_9PEZI</name>
<dbReference type="InterPro" id="IPR004875">
    <property type="entry name" value="DDE_SF_endonuclease_dom"/>
</dbReference>
<reference evidence="3 4" key="1">
    <citation type="journal article" date="2018" name="Nat. Ecol. Evol.">
        <title>Pezizomycetes genomes reveal the molecular basis of ectomycorrhizal truffle lifestyle.</title>
        <authorList>
            <person name="Murat C."/>
            <person name="Payen T."/>
            <person name="Noel B."/>
            <person name="Kuo A."/>
            <person name="Morin E."/>
            <person name="Chen J."/>
            <person name="Kohler A."/>
            <person name="Krizsan K."/>
            <person name="Balestrini R."/>
            <person name="Da Silva C."/>
            <person name="Montanini B."/>
            <person name="Hainaut M."/>
            <person name="Levati E."/>
            <person name="Barry K.W."/>
            <person name="Belfiori B."/>
            <person name="Cichocki N."/>
            <person name="Clum A."/>
            <person name="Dockter R.B."/>
            <person name="Fauchery L."/>
            <person name="Guy J."/>
            <person name="Iotti M."/>
            <person name="Le Tacon F."/>
            <person name="Lindquist E.A."/>
            <person name="Lipzen A."/>
            <person name="Malagnac F."/>
            <person name="Mello A."/>
            <person name="Molinier V."/>
            <person name="Miyauchi S."/>
            <person name="Poulain J."/>
            <person name="Riccioni C."/>
            <person name="Rubini A."/>
            <person name="Sitrit Y."/>
            <person name="Splivallo R."/>
            <person name="Traeger S."/>
            <person name="Wang M."/>
            <person name="Zifcakova L."/>
            <person name="Wipf D."/>
            <person name="Zambonelli A."/>
            <person name="Paolocci F."/>
            <person name="Nowrousian M."/>
            <person name="Ottonello S."/>
            <person name="Baldrian P."/>
            <person name="Spatafora J.W."/>
            <person name="Henrissat B."/>
            <person name="Nagy L.G."/>
            <person name="Aury J.M."/>
            <person name="Wincker P."/>
            <person name="Grigoriev I.V."/>
            <person name="Bonfante P."/>
            <person name="Martin F.M."/>
        </authorList>
    </citation>
    <scope>NUCLEOTIDE SEQUENCE [LARGE SCALE GENOMIC DNA]</scope>
    <source>
        <strain evidence="3 4">120613-1</strain>
    </source>
</reference>
<gene>
    <name evidence="3" type="ORF">L873DRAFT_1251386</name>
</gene>
<dbReference type="OrthoDB" id="5427804at2759"/>
<evidence type="ECO:0000256" key="1">
    <source>
        <dbReference type="SAM" id="SignalP"/>
    </source>
</evidence>
<keyword evidence="1" id="KW-0732">Signal</keyword>
<protein>
    <submittedName>
        <fullName evidence="3">DDE-domain-containing protein</fullName>
    </submittedName>
</protein>
<dbReference type="STRING" id="1336337.A0A3N4JD21"/>
<organism evidence="3 4">
    <name type="scientific">Choiromyces venosus 120613-1</name>
    <dbReference type="NCBI Taxonomy" id="1336337"/>
    <lineage>
        <taxon>Eukaryota</taxon>
        <taxon>Fungi</taxon>
        <taxon>Dikarya</taxon>
        <taxon>Ascomycota</taxon>
        <taxon>Pezizomycotina</taxon>
        <taxon>Pezizomycetes</taxon>
        <taxon>Pezizales</taxon>
        <taxon>Tuberaceae</taxon>
        <taxon>Choiromyces</taxon>
    </lineage>
</organism>